<evidence type="ECO:0008006" key="6">
    <source>
        <dbReference type="Google" id="ProtNLM"/>
    </source>
</evidence>
<dbReference type="InterPro" id="IPR055429">
    <property type="entry name" value="TRAPPC13_M"/>
</dbReference>
<gene>
    <name evidence="4" type="ORF">G7Y89_g748</name>
</gene>
<feature type="compositionally biased region" description="Basic and acidic residues" evidence="1">
    <location>
        <begin position="139"/>
        <end position="150"/>
    </location>
</feature>
<dbReference type="InterPro" id="IPR010378">
    <property type="entry name" value="TRAPPC13"/>
</dbReference>
<dbReference type="InterPro" id="IPR055427">
    <property type="entry name" value="TRAPPC13_N"/>
</dbReference>
<feature type="domain" description="Trafficking protein particle complex subunit 13 middle" evidence="3">
    <location>
        <begin position="233"/>
        <end position="337"/>
    </location>
</feature>
<keyword evidence="5" id="KW-1185">Reference proteome</keyword>
<feature type="compositionally biased region" description="Polar residues" evidence="1">
    <location>
        <begin position="44"/>
        <end position="56"/>
    </location>
</feature>
<reference evidence="4 5" key="1">
    <citation type="submission" date="2020-03" db="EMBL/GenBank/DDBJ databases">
        <title>Draft Genome Sequence of Cudoniella acicularis.</title>
        <authorList>
            <person name="Buettner E."/>
            <person name="Kellner H."/>
        </authorList>
    </citation>
    <scope>NUCLEOTIDE SEQUENCE [LARGE SCALE GENOMIC DNA]</scope>
    <source>
        <strain evidence="4 5">DSM 108380</strain>
    </source>
</reference>
<name>A0A8H4W8K7_9HELO</name>
<dbReference type="Pfam" id="PF06159">
    <property type="entry name" value="TRAPPC13_N"/>
    <property type="match status" value="1"/>
</dbReference>
<evidence type="ECO:0000313" key="4">
    <source>
        <dbReference type="EMBL" id="KAF4637331.1"/>
    </source>
</evidence>
<feature type="region of interest" description="Disordered" evidence="1">
    <location>
        <begin position="35"/>
        <end position="56"/>
    </location>
</feature>
<comment type="caution">
    <text evidence="4">The sequence shown here is derived from an EMBL/GenBank/DDBJ whole genome shotgun (WGS) entry which is preliminary data.</text>
</comment>
<dbReference type="GO" id="GO:1990072">
    <property type="term" value="C:TRAPPIII protein complex"/>
    <property type="evidence" value="ECO:0007669"/>
    <property type="project" value="TreeGrafter"/>
</dbReference>
<dbReference type="PANTHER" id="PTHR13134">
    <property type="entry name" value="TRAFFICKING PROTEIN PARTICLE COMPLEX SUBUNIT 13"/>
    <property type="match status" value="1"/>
</dbReference>
<dbReference type="Pfam" id="PF23647">
    <property type="entry name" value="TRAPPC13_M"/>
    <property type="match status" value="1"/>
</dbReference>
<evidence type="ECO:0000313" key="5">
    <source>
        <dbReference type="Proteomes" id="UP000566819"/>
    </source>
</evidence>
<feature type="region of interest" description="Disordered" evidence="1">
    <location>
        <begin position="139"/>
        <end position="158"/>
    </location>
</feature>
<feature type="domain" description="Trafficking protein particle complex subunit 13 N-terminal" evidence="2">
    <location>
        <begin position="17"/>
        <end position="207"/>
    </location>
</feature>
<protein>
    <recommendedName>
        <fullName evidence="6">DUF974 domain-containing protein</fullName>
    </recommendedName>
</protein>
<evidence type="ECO:0000259" key="2">
    <source>
        <dbReference type="Pfam" id="PF06159"/>
    </source>
</evidence>
<dbReference type="EMBL" id="JAAMPI010000026">
    <property type="protein sequence ID" value="KAF4637331.1"/>
    <property type="molecule type" value="Genomic_DNA"/>
</dbReference>
<dbReference type="Proteomes" id="UP000566819">
    <property type="component" value="Unassembled WGS sequence"/>
</dbReference>
<sequence length="342" mass="36946">MALQRGVSTVDAVKEPHSVSLKVLRLSRPSLSIQHPLPLPTPAQSPSDSPSVFSAPSASLAYPSTKNDAFILSPLLTLPPAFGSAYVGETFSCTLCANNELLAGANTAKTITNVRIEAEMKIPSSGIPTPLILGLETSEHEHNGEEDSEKKHHHGVDLEPGTSLQKVVNFDLKEEGSHVLAVTVTYTETTPTSGKVRTFRKLYQFVCKGCMVVRTKAGILPSPNGENGEKKGKKWALEAQLENCGEETITLDTVVLETKKGFSSRGINWEIVTDREKMERPVLMPGDVQQVCFLVEEILDPEGNGVVPVDDRLIFGTLGIGWRGTMGNRGFLSTGNLGTKIK</sequence>
<evidence type="ECO:0000259" key="3">
    <source>
        <dbReference type="Pfam" id="PF23647"/>
    </source>
</evidence>
<dbReference type="OrthoDB" id="10250284at2759"/>
<dbReference type="PANTHER" id="PTHR13134:SF3">
    <property type="entry name" value="TRAFFICKING PROTEIN PARTICLE COMPLEX SUBUNIT 13"/>
    <property type="match status" value="1"/>
</dbReference>
<accession>A0A8H4W8K7</accession>
<organism evidence="4 5">
    <name type="scientific">Cudoniella acicularis</name>
    <dbReference type="NCBI Taxonomy" id="354080"/>
    <lineage>
        <taxon>Eukaryota</taxon>
        <taxon>Fungi</taxon>
        <taxon>Dikarya</taxon>
        <taxon>Ascomycota</taxon>
        <taxon>Pezizomycotina</taxon>
        <taxon>Leotiomycetes</taxon>
        <taxon>Helotiales</taxon>
        <taxon>Tricladiaceae</taxon>
        <taxon>Cudoniella</taxon>
    </lineage>
</organism>
<evidence type="ECO:0000256" key="1">
    <source>
        <dbReference type="SAM" id="MobiDB-lite"/>
    </source>
</evidence>
<proteinExistence type="predicted"/>
<dbReference type="AlphaFoldDB" id="A0A8H4W8K7"/>